<accession>A0A0G0T600</accession>
<evidence type="ECO:0008006" key="4">
    <source>
        <dbReference type="Google" id="ProtNLM"/>
    </source>
</evidence>
<feature type="transmembrane region" description="Helical" evidence="1">
    <location>
        <begin position="170"/>
        <end position="203"/>
    </location>
</feature>
<keyword evidence="1" id="KW-0812">Transmembrane</keyword>
<gene>
    <name evidence="2" type="ORF">UT77_C0001G0026</name>
</gene>
<name>A0A0G0T600_9BACT</name>
<feature type="transmembrane region" description="Helical" evidence="1">
    <location>
        <begin position="305"/>
        <end position="324"/>
    </location>
</feature>
<feature type="transmembrane region" description="Helical" evidence="1">
    <location>
        <begin position="118"/>
        <end position="136"/>
    </location>
</feature>
<dbReference type="AlphaFoldDB" id="A0A0G0T600"/>
<organism evidence="2 3">
    <name type="scientific">Candidatus Daviesbacteria bacterium GW2011_GWC2_40_12</name>
    <dbReference type="NCBI Taxonomy" id="1618431"/>
    <lineage>
        <taxon>Bacteria</taxon>
        <taxon>Candidatus Daviesiibacteriota</taxon>
    </lineage>
</organism>
<feature type="transmembrane region" description="Helical" evidence="1">
    <location>
        <begin position="209"/>
        <end position="228"/>
    </location>
</feature>
<feature type="transmembrane region" description="Helical" evidence="1">
    <location>
        <begin position="330"/>
        <end position="346"/>
    </location>
</feature>
<dbReference type="Proteomes" id="UP000034881">
    <property type="component" value="Unassembled WGS sequence"/>
</dbReference>
<feature type="transmembrane region" description="Helical" evidence="1">
    <location>
        <begin position="10"/>
        <end position="28"/>
    </location>
</feature>
<comment type="caution">
    <text evidence="2">The sequence shown here is derived from an EMBL/GenBank/DDBJ whole genome shotgun (WGS) entry which is preliminary data.</text>
</comment>
<keyword evidence="1" id="KW-0472">Membrane</keyword>
<protein>
    <recommendedName>
        <fullName evidence="4">Glycosyltransferase RgtA/B/C/D-like domain-containing protein</fullName>
    </recommendedName>
</protein>
<reference evidence="2 3" key="1">
    <citation type="journal article" date="2015" name="Nature">
        <title>rRNA introns, odd ribosomes, and small enigmatic genomes across a large radiation of phyla.</title>
        <authorList>
            <person name="Brown C.T."/>
            <person name="Hug L.A."/>
            <person name="Thomas B.C."/>
            <person name="Sharon I."/>
            <person name="Castelle C.J."/>
            <person name="Singh A."/>
            <person name="Wilkins M.J."/>
            <person name="Williams K.H."/>
            <person name="Banfield J.F."/>
        </authorList>
    </citation>
    <scope>NUCLEOTIDE SEQUENCE [LARGE SCALE GENOMIC DNA]</scope>
</reference>
<evidence type="ECO:0000256" key="1">
    <source>
        <dbReference type="SAM" id="Phobius"/>
    </source>
</evidence>
<dbReference type="EMBL" id="LBYB01000001">
    <property type="protein sequence ID" value="KKR42575.1"/>
    <property type="molecule type" value="Genomic_DNA"/>
</dbReference>
<feature type="transmembrane region" description="Helical" evidence="1">
    <location>
        <begin position="90"/>
        <end position="109"/>
    </location>
</feature>
<feature type="transmembrane region" description="Helical" evidence="1">
    <location>
        <begin position="142"/>
        <end position="158"/>
    </location>
</feature>
<sequence>MNIFSQKLKIFFLILIIFNTLLSAYWLINGDIHYDVDVSRDFLVMEDIIENNHFTLLGPRSGAIPGIFHGPLWFYINLPAFFLGKGDPLIVGWFWFCLSVFFLLLVFWVTKKLFDTEVAFLSTLLLSANSIINPSIGLKNFYNPYGAVFLTPLFFWLFHRYINSLKAKYLIFSLFTLGFIIQFQMAFGIPILIALTVFLGYLLFIKRKLIHFLSYLILLIPISTFILFDIKHDWLQYKALIRFLSQNSSSGNILNIFQDRIRVLFFDFFDFLSPGKNILTIFQAIFFLVVLIIGIKSNNNPKRKVYILFSIIFFGFWVVSLFYQGGTGNYFWPLLPLAVIVFCSFYRVLKARIFLGVFCLLYLVNVYAGISAIMDFETDVDRRGPHSWAFNLYVAKKIYADAKVDFGYFNFSPDRYAYQQRYAMSYAKKYSPNLNSFSFVKKPLTYLVEVDPPKDRPDLNGTSWRISDVGIDRLPDQIFRFDFIQVEKYFLNNEEIKIEPNAYLLDKAFLR</sequence>
<feature type="transmembrane region" description="Helical" evidence="1">
    <location>
        <begin position="353"/>
        <end position="374"/>
    </location>
</feature>
<keyword evidence="1" id="KW-1133">Transmembrane helix</keyword>
<feature type="transmembrane region" description="Helical" evidence="1">
    <location>
        <begin position="277"/>
        <end position="293"/>
    </location>
</feature>
<evidence type="ECO:0000313" key="2">
    <source>
        <dbReference type="EMBL" id="KKR42575.1"/>
    </source>
</evidence>
<evidence type="ECO:0000313" key="3">
    <source>
        <dbReference type="Proteomes" id="UP000034881"/>
    </source>
</evidence>
<proteinExistence type="predicted"/>